<comment type="catalytic activity">
    <reaction evidence="1">
        <text>ATP + protein L-histidine = ADP + protein N-phospho-L-histidine.</text>
        <dbReference type="EC" id="2.7.13.3"/>
    </reaction>
</comment>
<dbReference type="Gene3D" id="3.40.50.2300">
    <property type="match status" value="1"/>
</dbReference>
<evidence type="ECO:0000313" key="14">
    <source>
        <dbReference type="Proteomes" id="UP000757435"/>
    </source>
</evidence>
<dbReference type="InterPro" id="IPR001789">
    <property type="entry name" value="Sig_transdc_resp-reg_receiver"/>
</dbReference>
<organism evidence="13 14">
    <name type="scientific">Drouetiella hepatica Uher 2000/2452</name>
    <dbReference type="NCBI Taxonomy" id="904376"/>
    <lineage>
        <taxon>Bacteria</taxon>
        <taxon>Bacillati</taxon>
        <taxon>Cyanobacteriota</taxon>
        <taxon>Cyanophyceae</taxon>
        <taxon>Oculatellales</taxon>
        <taxon>Oculatellaceae</taxon>
        <taxon>Drouetiella</taxon>
    </lineage>
</organism>
<dbReference type="Gene3D" id="3.30.565.10">
    <property type="entry name" value="Histidine kinase-like ATPase, C-terminal domain"/>
    <property type="match status" value="1"/>
</dbReference>
<dbReference type="InterPro" id="IPR003018">
    <property type="entry name" value="GAF"/>
</dbReference>
<dbReference type="SUPFAM" id="SSF55781">
    <property type="entry name" value="GAF domain-like"/>
    <property type="match status" value="2"/>
</dbReference>
<reference evidence="13" key="2">
    <citation type="journal article" date="2022" name="Microbiol. Resour. Announc.">
        <title>Metagenome Sequencing to Explore Phylogenomics of Terrestrial Cyanobacteria.</title>
        <authorList>
            <person name="Ward R.D."/>
            <person name="Stajich J.E."/>
            <person name="Johansen J.R."/>
            <person name="Huntemann M."/>
            <person name="Clum A."/>
            <person name="Foster B."/>
            <person name="Foster B."/>
            <person name="Roux S."/>
            <person name="Palaniappan K."/>
            <person name="Varghese N."/>
            <person name="Mukherjee S."/>
            <person name="Reddy T.B.K."/>
            <person name="Daum C."/>
            <person name="Copeland A."/>
            <person name="Chen I.A."/>
            <person name="Ivanova N.N."/>
            <person name="Kyrpides N.C."/>
            <person name="Shapiro N."/>
            <person name="Eloe-Fadrosh E.A."/>
            <person name="Pietrasiak N."/>
        </authorList>
    </citation>
    <scope>NUCLEOTIDE SEQUENCE</scope>
    <source>
        <strain evidence="13">UHER 2000/2452</strain>
    </source>
</reference>
<dbReference type="Gene3D" id="3.30.450.40">
    <property type="match status" value="2"/>
</dbReference>
<reference evidence="13" key="1">
    <citation type="submission" date="2021-05" db="EMBL/GenBank/DDBJ databases">
        <authorList>
            <person name="Pietrasiak N."/>
            <person name="Ward R."/>
            <person name="Stajich J.E."/>
            <person name="Kurbessoian T."/>
        </authorList>
    </citation>
    <scope>NUCLEOTIDE SEQUENCE</scope>
    <source>
        <strain evidence="13">UHER 2000/2452</strain>
    </source>
</reference>
<dbReference type="SMART" id="SM00388">
    <property type="entry name" value="HisKA"/>
    <property type="match status" value="1"/>
</dbReference>
<comment type="caution">
    <text evidence="13">The sequence shown here is derived from an EMBL/GenBank/DDBJ whole genome shotgun (WGS) entry which is preliminary data.</text>
</comment>
<keyword evidence="4 8" id="KW-0597">Phosphoprotein</keyword>
<dbReference type="InterPro" id="IPR003661">
    <property type="entry name" value="HisK_dim/P_dom"/>
</dbReference>
<dbReference type="Proteomes" id="UP000757435">
    <property type="component" value="Unassembled WGS sequence"/>
</dbReference>
<dbReference type="PANTHER" id="PTHR43547:SF2">
    <property type="entry name" value="HYBRID SIGNAL TRANSDUCTION HISTIDINE KINASE C"/>
    <property type="match status" value="1"/>
</dbReference>
<dbReference type="SMART" id="SM00448">
    <property type="entry name" value="REC"/>
    <property type="match status" value="1"/>
</dbReference>
<dbReference type="PRINTS" id="PR00344">
    <property type="entry name" value="BCTRLSENSOR"/>
</dbReference>
<keyword evidence="9" id="KW-0175">Coiled coil</keyword>
<evidence type="ECO:0000256" key="9">
    <source>
        <dbReference type="SAM" id="Coils"/>
    </source>
</evidence>
<dbReference type="PROSITE" id="PS50046">
    <property type="entry name" value="PHYTOCHROME_2"/>
    <property type="match status" value="2"/>
</dbReference>
<dbReference type="Pfam" id="PF00512">
    <property type="entry name" value="HisKA"/>
    <property type="match status" value="1"/>
</dbReference>
<dbReference type="SUPFAM" id="SSF52172">
    <property type="entry name" value="CheY-like"/>
    <property type="match status" value="1"/>
</dbReference>
<dbReference type="PROSITE" id="PS50110">
    <property type="entry name" value="RESPONSE_REGULATORY"/>
    <property type="match status" value="1"/>
</dbReference>
<evidence type="ECO:0000256" key="2">
    <source>
        <dbReference type="ARBA" id="ARBA00006402"/>
    </source>
</evidence>
<keyword evidence="7" id="KW-0902">Two-component regulatory system</keyword>
<feature type="domain" description="Phytochrome chromophore attachment site" evidence="10">
    <location>
        <begin position="159"/>
        <end position="295"/>
    </location>
</feature>
<dbReference type="Gene3D" id="1.10.287.130">
    <property type="match status" value="1"/>
</dbReference>
<gene>
    <name evidence="13" type="ORF">KME15_07210</name>
</gene>
<dbReference type="InterPro" id="IPR036097">
    <property type="entry name" value="HisK_dim/P_sf"/>
</dbReference>
<dbReference type="SMART" id="SM00387">
    <property type="entry name" value="HATPase_c"/>
    <property type="match status" value="1"/>
</dbReference>
<dbReference type="InterPro" id="IPR029016">
    <property type="entry name" value="GAF-like_dom_sf"/>
</dbReference>
<accession>A0A951ULM2</accession>
<name>A0A951ULM2_9CYAN</name>
<evidence type="ECO:0000256" key="7">
    <source>
        <dbReference type="ARBA" id="ARBA00023012"/>
    </source>
</evidence>
<dbReference type="SMART" id="SM00065">
    <property type="entry name" value="GAF"/>
    <property type="match status" value="2"/>
</dbReference>
<evidence type="ECO:0000259" key="12">
    <source>
        <dbReference type="PROSITE" id="PS50110"/>
    </source>
</evidence>
<dbReference type="EMBL" id="JAHHHD010000005">
    <property type="protein sequence ID" value="MBW4658445.1"/>
    <property type="molecule type" value="Genomic_DNA"/>
</dbReference>
<dbReference type="Pfam" id="PF01590">
    <property type="entry name" value="GAF"/>
    <property type="match status" value="2"/>
</dbReference>
<dbReference type="SUPFAM" id="SSF55874">
    <property type="entry name" value="ATPase domain of HSP90 chaperone/DNA topoisomerase II/histidine kinase"/>
    <property type="match status" value="1"/>
</dbReference>
<feature type="modified residue" description="4-aspartylphosphate" evidence="8">
    <location>
        <position position="57"/>
    </location>
</feature>
<evidence type="ECO:0000256" key="4">
    <source>
        <dbReference type="ARBA" id="ARBA00022553"/>
    </source>
</evidence>
<comment type="similarity">
    <text evidence="2">In the N-terminal section; belongs to the phytochrome family.</text>
</comment>
<evidence type="ECO:0000256" key="3">
    <source>
        <dbReference type="ARBA" id="ARBA00012438"/>
    </source>
</evidence>
<evidence type="ECO:0000256" key="5">
    <source>
        <dbReference type="ARBA" id="ARBA00022679"/>
    </source>
</evidence>
<evidence type="ECO:0000259" key="11">
    <source>
        <dbReference type="PROSITE" id="PS50109"/>
    </source>
</evidence>
<keyword evidence="5" id="KW-0808">Transferase</keyword>
<keyword evidence="6" id="KW-0418">Kinase</keyword>
<dbReference type="InterPro" id="IPR003594">
    <property type="entry name" value="HATPase_dom"/>
</dbReference>
<feature type="coiled-coil region" evidence="9">
    <location>
        <begin position="309"/>
        <end position="347"/>
    </location>
</feature>
<evidence type="ECO:0000256" key="8">
    <source>
        <dbReference type="PROSITE-ProRule" id="PRU00169"/>
    </source>
</evidence>
<evidence type="ECO:0000256" key="1">
    <source>
        <dbReference type="ARBA" id="ARBA00000085"/>
    </source>
</evidence>
<dbReference type="CDD" id="cd00156">
    <property type="entry name" value="REC"/>
    <property type="match status" value="1"/>
</dbReference>
<sequence length="772" mass="88591">MSEPLNVLMVEDLEDDALLVLRELRRGGFNPIWERVQTAIALRAALDTRSWDVIISDYRLPGFNAPAALEVVQHSQIDLPFIVVSGTIGETLAVAMMKAGAHDYLMKDNLARLPEAVRREVREAQIRAERRQGMIELRQTAEREQLIRMVTERIRRSLNLDEILTTTVTEVRQVLQTDRVILFRLKTDDQGYVVQESVDARWQSLRGQDIHDPCFLTNYTQQYFQGRVRAIADIDDGSIQSCHADFLRQFQIRANLIVPIIQTTELWGLLIAQQCEQSRQWSQDEIQLLQQLANQVAIAIHQADLYRQTQLELAERQRAEAALQRLNQELEQRVQERTQALQQQAEQERLLRLIIQNIHQSLDLEDILATVLDETRQTLQADRVAIYQFTPDWSGRFVAESVGEGWLPLVGEGIYTLWEDTYLQEHQGGRYQNNETFAVNDIYTIGHSQCHLDILEQFQVRAYALAPIFLNDRLWGLLAAYQNHAPREWQSWEVSLLHQIGIRTAIALRQSQLYQAAQTQVQTLEQISQLKDDFLSTVSHELRSPLANIKMAIQMVKLSLNQQQIHDERLDRYIQILDEGCTQELTLINDLLDLQRLEAGVQLLELESIDLNFWLPSIVELFEDRAQKQQQSLNINLSPDLPVLTTDLSEFKRVLMELLHNACKYTPPHEQITITAQADETTLQVQVCNSGVELPSEELPHLFEKFYRVASVDRWKHGGTGLGLALVKHLVEHLNGSIEVRSANALTCFTLQLPLKPQCSERFLDEIVGGAG</sequence>
<dbReference type="EC" id="2.7.13.3" evidence="3"/>
<dbReference type="PROSITE" id="PS50109">
    <property type="entry name" value="HIS_KIN"/>
    <property type="match status" value="1"/>
</dbReference>
<feature type="domain" description="Histidine kinase" evidence="11">
    <location>
        <begin position="537"/>
        <end position="757"/>
    </location>
</feature>
<dbReference type="CDD" id="cd00082">
    <property type="entry name" value="HisKA"/>
    <property type="match status" value="1"/>
</dbReference>
<dbReference type="InterPro" id="IPR004358">
    <property type="entry name" value="Sig_transdc_His_kin-like_C"/>
</dbReference>
<evidence type="ECO:0000256" key="6">
    <source>
        <dbReference type="ARBA" id="ARBA00022777"/>
    </source>
</evidence>
<dbReference type="InterPro" id="IPR036890">
    <property type="entry name" value="HATPase_C_sf"/>
</dbReference>
<dbReference type="FunFam" id="3.30.565.10:FF:000006">
    <property type="entry name" value="Sensor histidine kinase WalK"/>
    <property type="match status" value="1"/>
</dbReference>
<protein>
    <recommendedName>
        <fullName evidence="3">histidine kinase</fullName>
        <ecNumber evidence="3">2.7.13.3</ecNumber>
    </recommendedName>
</protein>
<dbReference type="AlphaFoldDB" id="A0A951ULM2"/>
<evidence type="ECO:0000259" key="10">
    <source>
        <dbReference type="PROSITE" id="PS50046"/>
    </source>
</evidence>
<proteinExistence type="inferred from homology"/>
<feature type="domain" description="Phytochrome chromophore attachment site" evidence="10">
    <location>
        <begin position="363"/>
        <end position="503"/>
    </location>
</feature>
<dbReference type="PANTHER" id="PTHR43547">
    <property type="entry name" value="TWO-COMPONENT HISTIDINE KINASE"/>
    <property type="match status" value="1"/>
</dbReference>
<dbReference type="Pfam" id="PF00072">
    <property type="entry name" value="Response_reg"/>
    <property type="match status" value="1"/>
</dbReference>
<feature type="domain" description="Response regulatory" evidence="12">
    <location>
        <begin position="6"/>
        <end position="122"/>
    </location>
</feature>
<dbReference type="InterPro" id="IPR016132">
    <property type="entry name" value="Phyto_chromo_attachment"/>
</dbReference>
<dbReference type="InterPro" id="IPR005467">
    <property type="entry name" value="His_kinase_dom"/>
</dbReference>
<dbReference type="Pfam" id="PF02518">
    <property type="entry name" value="HATPase_c"/>
    <property type="match status" value="1"/>
</dbReference>
<dbReference type="InterPro" id="IPR011006">
    <property type="entry name" value="CheY-like_superfamily"/>
</dbReference>
<dbReference type="GO" id="GO:0000155">
    <property type="term" value="F:phosphorelay sensor kinase activity"/>
    <property type="evidence" value="ECO:0007669"/>
    <property type="project" value="InterPro"/>
</dbReference>
<dbReference type="SUPFAM" id="SSF47384">
    <property type="entry name" value="Homodimeric domain of signal transducing histidine kinase"/>
    <property type="match status" value="1"/>
</dbReference>
<evidence type="ECO:0000313" key="13">
    <source>
        <dbReference type="EMBL" id="MBW4658445.1"/>
    </source>
</evidence>